<feature type="region of interest" description="Disordered" evidence="1">
    <location>
        <begin position="1"/>
        <end position="74"/>
    </location>
</feature>
<reference evidence="2" key="1">
    <citation type="journal article" date="2019" name="Sci. Rep.">
        <title>Draft genome of Tanacetum cinerariifolium, the natural source of mosquito coil.</title>
        <authorList>
            <person name="Yamashiro T."/>
            <person name="Shiraishi A."/>
            <person name="Satake H."/>
            <person name="Nakayama K."/>
        </authorList>
    </citation>
    <scope>NUCLEOTIDE SEQUENCE</scope>
</reference>
<feature type="compositionally biased region" description="Low complexity" evidence="1">
    <location>
        <begin position="16"/>
        <end position="31"/>
    </location>
</feature>
<gene>
    <name evidence="2" type="ORF">Tci_900521</name>
</gene>
<dbReference type="EMBL" id="BKCJ011386472">
    <property type="protein sequence ID" value="GFD28552.1"/>
    <property type="molecule type" value="Genomic_DNA"/>
</dbReference>
<organism evidence="2">
    <name type="scientific">Tanacetum cinerariifolium</name>
    <name type="common">Dalmatian daisy</name>
    <name type="synonym">Chrysanthemum cinerariifolium</name>
    <dbReference type="NCBI Taxonomy" id="118510"/>
    <lineage>
        <taxon>Eukaryota</taxon>
        <taxon>Viridiplantae</taxon>
        <taxon>Streptophyta</taxon>
        <taxon>Embryophyta</taxon>
        <taxon>Tracheophyta</taxon>
        <taxon>Spermatophyta</taxon>
        <taxon>Magnoliopsida</taxon>
        <taxon>eudicotyledons</taxon>
        <taxon>Gunneridae</taxon>
        <taxon>Pentapetalae</taxon>
        <taxon>asterids</taxon>
        <taxon>campanulids</taxon>
        <taxon>Asterales</taxon>
        <taxon>Asteraceae</taxon>
        <taxon>Asteroideae</taxon>
        <taxon>Anthemideae</taxon>
        <taxon>Anthemidinae</taxon>
        <taxon>Tanacetum</taxon>
    </lineage>
</organism>
<evidence type="ECO:0000313" key="2">
    <source>
        <dbReference type="EMBL" id="GFD28552.1"/>
    </source>
</evidence>
<dbReference type="AlphaFoldDB" id="A0A699V017"/>
<protein>
    <submittedName>
        <fullName evidence="2">Uncharacterized protein</fullName>
    </submittedName>
</protein>
<comment type="caution">
    <text evidence="2">The sequence shown here is derived from an EMBL/GenBank/DDBJ whole genome shotgun (WGS) entry which is preliminary data.</text>
</comment>
<sequence>MPPKMMTRSAGRPAATSRGGETGGRTSRCGGKTIGRSGNQGNSKIDGQGDKVGGQGSEVNNGLDGFPDFSTIIA</sequence>
<name>A0A699V017_TANCI</name>
<proteinExistence type="predicted"/>
<evidence type="ECO:0000256" key="1">
    <source>
        <dbReference type="SAM" id="MobiDB-lite"/>
    </source>
</evidence>
<feature type="compositionally biased region" description="Polar residues" evidence="1">
    <location>
        <begin position="36"/>
        <end position="45"/>
    </location>
</feature>
<accession>A0A699V017</accession>